<evidence type="ECO:0008006" key="3">
    <source>
        <dbReference type="Google" id="ProtNLM"/>
    </source>
</evidence>
<organism evidence="2">
    <name type="scientific">Ixodes ricinus</name>
    <name type="common">Common tick</name>
    <name type="synonym">Acarus ricinus</name>
    <dbReference type="NCBI Taxonomy" id="34613"/>
    <lineage>
        <taxon>Eukaryota</taxon>
        <taxon>Metazoa</taxon>
        <taxon>Ecdysozoa</taxon>
        <taxon>Arthropoda</taxon>
        <taxon>Chelicerata</taxon>
        <taxon>Arachnida</taxon>
        <taxon>Acari</taxon>
        <taxon>Parasitiformes</taxon>
        <taxon>Ixodida</taxon>
        <taxon>Ixodoidea</taxon>
        <taxon>Ixodidae</taxon>
        <taxon>Ixodinae</taxon>
        <taxon>Ixodes</taxon>
    </lineage>
</organism>
<name>A0A6B0UZL6_IXORI</name>
<feature type="chain" id="PRO_5025381738" description="Secreted protein" evidence="1">
    <location>
        <begin position="20"/>
        <end position="174"/>
    </location>
</feature>
<keyword evidence="1" id="KW-0732">Signal</keyword>
<sequence>MSAAMPLKILLMRMGILFSLPPLMLIPRPLLSCLTTRTMRLVLAMLSGMSLNSPSESVPLLLLFGASYVSSKHRLRWSSSSVARTLCHCCLAYTSSRPVRVYDVVAAILWLDQPRLCRWSRYVRRVGPAGPLCSGQRRKNIGGGGDVYRGHPSIRPIRRHGWRNANNCTLYKRG</sequence>
<accession>A0A6B0UZL6</accession>
<dbReference type="AlphaFoldDB" id="A0A6B0UZL6"/>
<protein>
    <recommendedName>
        <fullName evidence="3">Secreted protein</fullName>
    </recommendedName>
</protein>
<proteinExistence type="predicted"/>
<evidence type="ECO:0000313" key="2">
    <source>
        <dbReference type="EMBL" id="MXU94935.1"/>
    </source>
</evidence>
<feature type="signal peptide" evidence="1">
    <location>
        <begin position="1"/>
        <end position="19"/>
    </location>
</feature>
<evidence type="ECO:0000256" key="1">
    <source>
        <dbReference type="SAM" id="SignalP"/>
    </source>
</evidence>
<dbReference type="EMBL" id="GIFC01012852">
    <property type="protein sequence ID" value="MXU94935.1"/>
    <property type="molecule type" value="Transcribed_RNA"/>
</dbReference>
<reference evidence="2" key="1">
    <citation type="submission" date="2019-12" db="EMBL/GenBank/DDBJ databases">
        <title>An insight into the sialome of adult female Ixodes ricinus ticks feeding for 6 days.</title>
        <authorList>
            <person name="Perner J."/>
            <person name="Ribeiro J.M.C."/>
        </authorList>
    </citation>
    <scope>NUCLEOTIDE SEQUENCE</scope>
    <source>
        <strain evidence="2">Semi-engorged</strain>
        <tissue evidence="2">Salivary glands</tissue>
    </source>
</reference>